<sequence>MANSRSWLIAFLLTLVAALDVTDLFNVKFGANDPGTCLDAGKDQLNNFITESIALAQAGIALCDAYENTDNELNPEATRLAESVFREPDEDDIESIRSQYEKVLSWLQNGGSTNGGRTTLKPFLFCGDSWTIRKSMSDILLGADGQPVLNEDGNQMKISDSEQMVEWRDDAEAIYGVATYPYWSDPLVQYWFGKKYGDSPTDGPCTTDGLYATTWTPATGPSYMSLCQASWTDPKELTVVDSYTIADVSKILDGSAFETAGWIWDVMPTSGTIFHELFHLVLGKEDSVPSGLNGQEVYGFPEVAGQVPFNDAGDYMDASLAIDNPETYTYAAVAFWTTQNAPLVYGQSQEFWTGYATHQN</sequence>
<evidence type="ECO:0000313" key="3">
    <source>
        <dbReference type="Proteomes" id="UP000758603"/>
    </source>
</evidence>
<accession>A0A9P8UCH2</accession>
<dbReference type="Proteomes" id="UP000758603">
    <property type="component" value="Unassembled WGS sequence"/>
</dbReference>
<dbReference type="OrthoDB" id="4259138at2759"/>
<dbReference type="GeneID" id="70138160"/>
<dbReference type="GO" id="GO:0008237">
    <property type="term" value="F:metallopeptidase activity"/>
    <property type="evidence" value="ECO:0007669"/>
    <property type="project" value="InterPro"/>
</dbReference>
<evidence type="ECO:0000256" key="1">
    <source>
        <dbReference type="SAM" id="SignalP"/>
    </source>
</evidence>
<evidence type="ECO:0000313" key="2">
    <source>
        <dbReference type="EMBL" id="KAH6647434.1"/>
    </source>
</evidence>
<proteinExistence type="predicted"/>
<comment type="caution">
    <text evidence="2">The sequence shown here is derived from an EMBL/GenBank/DDBJ whole genome shotgun (WGS) entry which is preliminary data.</text>
</comment>
<dbReference type="Gene3D" id="3.40.390.10">
    <property type="entry name" value="Collagenase (Catalytic Domain)"/>
    <property type="match status" value="1"/>
</dbReference>
<name>A0A9P8UCH2_9PEZI</name>
<dbReference type="EMBL" id="JAGPXC010000008">
    <property type="protein sequence ID" value="KAH6647434.1"/>
    <property type="molecule type" value="Genomic_DNA"/>
</dbReference>
<dbReference type="RefSeq" id="XP_045953946.1">
    <property type="nucleotide sequence ID" value="XM_046109269.1"/>
</dbReference>
<reference evidence="2" key="1">
    <citation type="journal article" date="2021" name="Nat. Commun.">
        <title>Genetic determinants of endophytism in the Arabidopsis root mycobiome.</title>
        <authorList>
            <person name="Mesny F."/>
            <person name="Miyauchi S."/>
            <person name="Thiergart T."/>
            <person name="Pickel B."/>
            <person name="Atanasova L."/>
            <person name="Karlsson M."/>
            <person name="Huettel B."/>
            <person name="Barry K.W."/>
            <person name="Haridas S."/>
            <person name="Chen C."/>
            <person name="Bauer D."/>
            <person name="Andreopoulos W."/>
            <person name="Pangilinan J."/>
            <person name="LaButti K."/>
            <person name="Riley R."/>
            <person name="Lipzen A."/>
            <person name="Clum A."/>
            <person name="Drula E."/>
            <person name="Henrissat B."/>
            <person name="Kohler A."/>
            <person name="Grigoriev I.V."/>
            <person name="Martin F.M."/>
            <person name="Hacquard S."/>
        </authorList>
    </citation>
    <scope>NUCLEOTIDE SEQUENCE</scope>
    <source>
        <strain evidence="2">MPI-SDFR-AT-0073</strain>
    </source>
</reference>
<dbReference type="AlphaFoldDB" id="A0A9P8UCH2"/>
<feature type="chain" id="PRO_5040321988" evidence="1">
    <location>
        <begin position="19"/>
        <end position="360"/>
    </location>
</feature>
<gene>
    <name evidence="2" type="ORF">BKA67DRAFT_694491</name>
</gene>
<keyword evidence="1" id="KW-0732">Signal</keyword>
<keyword evidence="3" id="KW-1185">Reference proteome</keyword>
<dbReference type="InterPro" id="IPR024079">
    <property type="entry name" value="MetalloPept_cat_dom_sf"/>
</dbReference>
<protein>
    <submittedName>
        <fullName evidence="2">Uncharacterized protein</fullName>
    </submittedName>
</protein>
<feature type="signal peptide" evidence="1">
    <location>
        <begin position="1"/>
        <end position="18"/>
    </location>
</feature>
<organism evidence="2 3">
    <name type="scientific">Truncatella angustata</name>
    <dbReference type="NCBI Taxonomy" id="152316"/>
    <lineage>
        <taxon>Eukaryota</taxon>
        <taxon>Fungi</taxon>
        <taxon>Dikarya</taxon>
        <taxon>Ascomycota</taxon>
        <taxon>Pezizomycotina</taxon>
        <taxon>Sordariomycetes</taxon>
        <taxon>Xylariomycetidae</taxon>
        <taxon>Amphisphaeriales</taxon>
        <taxon>Sporocadaceae</taxon>
        <taxon>Truncatella</taxon>
    </lineage>
</organism>